<keyword evidence="4 5" id="KW-0472">Membrane</keyword>
<keyword evidence="2 5" id="KW-0812">Transmembrane</keyword>
<dbReference type="SUPFAM" id="SSF81324">
    <property type="entry name" value="Voltage-gated potassium channels"/>
    <property type="match status" value="1"/>
</dbReference>
<evidence type="ECO:0000256" key="2">
    <source>
        <dbReference type="ARBA" id="ARBA00022692"/>
    </source>
</evidence>
<feature type="domain" description="Ion transport" evidence="6">
    <location>
        <begin position="64"/>
        <end position="124"/>
    </location>
</feature>
<keyword evidence="3 5" id="KW-1133">Transmembrane helix</keyword>
<dbReference type="InterPro" id="IPR027359">
    <property type="entry name" value="Volt_channel_dom_sf"/>
</dbReference>
<name>X6MWE6_RETFI</name>
<evidence type="ECO:0000259" key="6">
    <source>
        <dbReference type="Pfam" id="PF00520"/>
    </source>
</evidence>
<evidence type="ECO:0000313" key="7">
    <source>
        <dbReference type="EMBL" id="ETO17807.1"/>
    </source>
</evidence>
<dbReference type="InterPro" id="IPR005821">
    <property type="entry name" value="Ion_trans_dom"/>
</dbReference>
<dbReference type="PANTHER" id="PTHR10037">
    <property type="entry name" value="VOLTAGE-GATED CATION CHANNEL CALCIUM AND SODIUM"/>
    <property type="match status" value="1"/>
</dbReference>
<feature type="transmembrane region" description="Helical" evidence="5">
    <location>
        <begin position="65"/>
        <end position="85"/>
    </location>
</feature>
<dbReference type="InterPro" id="IPR043203">
    <property type="entry name" value="VGCC_Ca_Na"/>
</dbReference>
<feature type="non-terminal residue" evidence="7">
    <location>
        <position position="131"/>
    </location>
</feature>
<proteinExistence type="predicted"/>
<dbReference type="GO" id="GO:0001518">
    <property type="term" value="C:voltage-gated sodium channel complex"/>
    <property type="evidence" value="ECO:0007669"/>
    <property type="project" value="TreeGrafter"/>
</dbReference>
<evidence type="ECO:0000256" key="3">
    <source>
        <dbReference type="ARBA" id="ARBA00022989"/>
    </source>
</evidence>
<dbReference type="AlphaFoldDB" id="X6MWE6"/>
<dbReference type="PANTHER" id="PTHR10037:SF62">
    <property type="entry name" value="SODIUM CHANNEL PROTEIN 60E"/>
    <property type="match status" value="1"/>
</dbReference>
<dbReference type="GO" id="GO:0005248">
    <property type="term" value="F:voltage-gated sodium channel activity"/>
    <property type="evidence" value="ECO:0007669"/>
    <property type="project" value="TreeGrafter"/>
</dbReference>
<keyword evidence="8" id="KW-1185">Reference proteome</keyword>
<protein>
    <recommendedName>
        <fullName evidence="6">Ion transport domain-containing protein</fullName>
    </recommendedName>
</protein>
<evidence type="ECO:0000256" key="4">
    <source>
        <dbReference type="ARBA" id="ARBA00023136"/>
    </source>
</evidence>
<evidence type="ECO:0000256" key="5">
    <source>
        <dbReference type="SAM" id="Phobius"/>
    </source>
</evidence>
<dbReference type="Gene3D" id="1.20.120.350">
    <property type="entry name" value="Voltage-gated potassium channels. Chain C"/>
    <property type="match status" value="1"/>
</dbReference>
<reference evidence="7 8" key="1">
    <citation type="journal article" date="2013" name="Curr. Biol.">
        <title>The Genome of the Foraminiferan Reticulomyxa filosa.</title>
        <authorList>
            <person name="Glockner G."/>
            <person name="Hulsmann N."/>
            <person name="Schleicher M."/>
            <person name="Noegel A.A."/>
            <person name="Eichinger L."/>
            <person name="Gallinger C."/>
            <person name="Pawlowski J."/>
            <person name="Sierra R."/>
            <person name="Euteneuer U."/>
            <person name="Pillet L."/>
            <person name="Moustafa A."/>
            <person name="Platzer M."/>
            <person name="Groth M."/>
            <person name="Szafranski K."/>
            <person name="Schliwa M."/>
        </authorList>
    </citation>
    <scope>NUCLEOTIDE SEQUENCE [LARGE SCALE GENOMIC DNA]</scope>
</reference>
<gene>
    <name evidence="7" type="ORF">RFI_19503</name>
</gene>
<dbReference type="Pfam" id="PF00520">
    <property type="entry name" value="Ion_trans"/>
    <property type="match status" value="1"/>
</dbReference>
<dbReference type="EMBL" id="ASPP01015953">
    <property type="protein sequence ID" value="ETO17807.1"/>
    <property type="molecule type" value="Genomic_DNA"/>
</dbReference>
<organism evidence="7 8">
    <name type="scientific">Reticulomyxa filosa</name>
    <dbReference type="NCBI Taxonomy" id="46433"/>
    <lineage>
        <taxon>Eukaryota</taxon>
        <taxon>Sar</taxon>
        <taxon>Rhizaria</taxon>
        <taxon>Retaria</taxon>
        <taxon>Foraminifera</taxon>
        <taxon>Monothalamids</taxon>
        <taxon>Reticulomyxidae</taxon>
        <taxon>Reticulomyxa</taxon>
    </lineage>
</organism>
<evidence type="ECO:0000256" key="1">
    <source>
        <dbReference type="ARBA" id="ARBA00004141"/>
    </source>
</evidence>
<comment type="caution">
    <text evidence="7">The sequence shown here is derived from an EMBL/GenBank/DDBJ whole genome shotgun (WGS) entry which is preliminary data.</text>
</comment>
<comment type="subcellular location">
    <subcellularLocation>
        <location evidence="1">Membrane</location>
        <topology evidence="1">Multi-pass membrane protein</topology>
    </subcellularLocation>
</comment>
<dbReference type="Proteomes" id="UP000023152">
    <property type="component" value="Unassembled WGS sequence"/>
</dbReference>
<sequence>MSSVLESIDIENDVEKEKKEEAMQRRRHEALARKALRLSRDKPDLYLQGKPKIVVAIRHIIQSNVFNAIVTMVIFFNTIVLAIYWPGISKQWMDTLDTLNLAFTFFFTLELILKLIGLGYVYVMYGSNVRC</sequence>
<feature type="transmembrane region" description="Helical" evidence="5">
    <location>
        <begin position="105"/>
        <end position="125"/>
    </location>
</feature>
<accession>X6MWE6</accession>
<evidence type="ECO:0000313" key="8">
    <source>
        <dbReference type="Proteomes" id="UP000023152"/>
    </source>
</evidence>